<proteinExistence type="predicted"/>
<accession>A0AAE3P3E6</accession>
<gene>
    <name evidence="2" type="ORF">OD816_000286</name>
</gene>
<dbReference type="Proteomes" id="UP001144110">
    <property type="component" value="Unassembled WGS sequence"/>
</dbReference>
<dbReference type="AlphaFoldDB" id="A0AAE3P3E6"/>
<dbReference type="Pfam" id="PF11845">
    <property type="entry name" value="Tll0287-like"/>
    <property type="match status" value="1"/>
</dbReference>
<feature type="domain" description="Tll0287-like" evidence="1">
    <location>
        <begin position="27"/>
        <end position="170"/>
    </location>
</feature>
<reference evidence="2" key="1">
    <citation type="submission" date="2022-11" db="EMBL/GenBank/DDBJ databases">
        <title>Candidatus Alkanophaga archaea from heated hydrothermal vent sediment oxidize petroleum alkanes.</title>
        <authorList>
            <person name="Zehnle H."/>
            <person name="Laso-Perez R."/>
            <person name="Lipp J."/>
            <person name="Teske A."/>
            <person name="Wegener G."/>
        </authorList>
    </citation>
    <scope>NUCLEOTIDE SEQUENCE</scope>
    <source>
        <strain evidence="2">MCA70</strain>
    </source>
</reference>
<evidence type="ECO:0000313" key="3">
    <source>
        <dbReference type="Proteomes" id="UP001144110"/>
    </source>
</evidence>
<evidence type="ECO:0000313" key="2">
    <source>
        <dbReference type="EMBL" id="MDF2953041.1"/>
    </source>
</evidence>
<comment type="caution">
    <text evidence="2">The sequence shown here is derived from an EMBL/GenBank/DDBJ whole genome shotgun (WGS) entry which is preliminary data.</text>
</comment>
<sequence>MTIITISFFWNYTNLKQKREIIAHQTAKSFFDLLVIIRHWNASHGGAYVSVTKKTLPNPYLRVPFRDIKVSDNLILTKVNLAYMTRQLSEIANKKEGVHFHITSLKPVNPKNKPTPMEEKFLKDFEKGIKETGVFIKKGEKTFYFYMAPLRTEKVCLKCHAKQGYKVGDING</sequence>
<dbReference type="InterPro" id="IPR021796">
    <property type="entry name" value="Tll0287-like_dom"/>
</dbReference>
<organism evidence="2 3">
    <name type="scientific">Candidatus Thermodesulfobacterium syntrophicum</name>
    <dbReference type="NCBI Taxonomy" id="3060442"/>
    <lineage>
        <taxon>Bacteria</taxon>
        <taxon>Pseudomonadati</taxon>
        <taxon>Thermodesulfobacteriota</taxon>
        <taxon>Thermodesulfobacteria</taxon>
        <taxon>Thermodesulfobacteriales</taxon>
        <taxon>Thermodesulfobacteriaceae</taxon>
        <taxon>Thermodesulfobacterium</taxon>
    </lineage>
</organism>
<dbReference type="EMBL" id="JAPHEG010000001">
    <property type="protein sequence ID" value="MDF2953041.1"/>
    <property type="molecule type" value="Genomic_DNA"/>
</dbReference>
<evidence type="ECO:0000259" key="1">
    <source>
        <dbReference type="Pfam" id="PF11845"/>
    </source>
</evidence>
<name>A0AAE3P3E6_9BACT</name>
<protein>
    <submittedName>
        <fullName evidence="2">GGDEF domain</fullName>
    </submittedName>
</protein>